<evidence type="ECO:0000313" key="1">
    <source>
        <dbReference type="EMBL" id="KAJ9109892.1"/>
    </source>
</evidence>
<protein>
    <submittedName>
        <fullName evidence="1">Uncharacterized protein</fullName>
    </submittedName>
</protein>
<dbReference type="EMBL" id="JASBWR010000015">
    <property type="protein sequence ID" value="KAJ9109892.1"/>
    <property type="molecule type" value="Genomic_DNA"/>
</dbReference>
<comment type="caution">
    <text evidence="1">The sequence shown here is derived from an EMBL/GenBank/DDBJ whole genome shotgun (WGS) entry which is preliminary data.</text>
</comment>
<name>A0ACC2WH69_9TREE</name>
<proteinExistence type="predicted"/>
<accession>A0ACC2WH69</accession>
<sequence>MGNPDASNMTEGDERQAADMIASNMETMRMTIEDLEDAVVLMRQALAPHPSHHVSIFDDVRNTIAKGEPELSGKSKPKKDKKLKRSKLSSMYFCRFVWCFIF</sequence>
<organism evidence="1 2">
    <name type="scientific">Naganishia cerealis</name>
    <dbReference type="NCBI Taxonomy" id="610337"/>
    <lineage>
        <taxon>Eukaryota</taxon>
        <taxon>Fungi</taxon>
        <taxon>Dikarya</taxon>
        <taxon>Basidiomycota</taxon>
        <taxon>Agaricomycotina</taxon>
        <taxon>Tremellomycetes</taxon>
        <taxon>Filobasidiales</taxon>
        <taxon>Filobasidiaceae</taxon>
        <taxon>Naganishia</taxon>
    </lineage>
</organism>
<gene>
    <name evidence="1" type="ORF">QFC19_001872</name>
</gene>
<reference evidence="1" key="1">
    <citation type="submission" date="2023-04" db="EMBL/GenBank/DDBJ databases">
        <title>Draft Genome sequencing of Naganishia species isolated from polar environments using Oxford Nanopore Technology.</title>
        <authorList>
            <person name="Leo P."/>
            <person name="Venkateswaran K."/>
        </authorList>
    </citation>
    <scope>NUCLEOTIDE SEQUENCE</scope>
    <source>
        <strain evidence="1">MNA-CCFEE 5261</strain>
    </source>
</reference>
<keyword evidence="2" id="KW-1185">Reference proteome</keyword>
<dbReference type="Proteomes" id="UP001241377">
    <property type="component" value="Unassembled WGS sequence"/>
</dbReference>
<evidence type="ECO:0000313" key="2">
    <source>
        <dbReference type="Proteomes" id="UP001241377"/>
    </source>
</evidence>